<feature type="repeat" description="PPR" evidence="2">
    <location>
        <begin position="375"/>
        <end position="409"/>
    </location>
</feature>
<dbReference type="Proteomes" id="UP001054902">
    <property type="component" value="Unassembled WGS sequence"/>
</dbReference>
<accession>A0AAD3H2J7</accession>
<protein>
    <recommendedName>
        <fullName evidence="7">Pentacotripeptide-repeat region of PRORP domain-containing protein</fullName>
    </recommendedName>
</protein>
<dbReference type="Pfam" id="PF13041">
    <property type="entry name" value="PPR_2"/>
    <property type="match status" value="1"/>
</dbReference>
<dbReference type="PANTHER" id="PTHR47447">
    <property type="entry name" value="OS03G0856100 PROTEIN"/>
    <property type="match status" value="1"/>
</dbReference>
<feature type="repeat" description="PPR" evidence="2">
    <location>
        <begin position="959"/>
        <end position="994"/>
    </location>
</feature>
<sequence length="1130" mass="128038">MYRLRSASSIASRCQRKDGLCVKLERRTIFQRNLYSLSSTTSTLNNIYDYNPSFELTNKKMYLLDQCRHMGRKDGNKAFFKTRPPTRKQKKKYHKRMRELHHEKIGRHSKPGSKAGPRREYIENEHQYLVGRAKGEIPEGPPPEFLEYDFGNAIVDDLMGSSSFLTSTPTPKPMYLGKSYDRHYSKVLTMMQDYHSHLQLAKDSGDTEEKALAPPLPTDQELSLLIRSYRDRFSSRNKPVGIVNALRFLISELKIPTSMLGPKSYSSLMLCAASPKEARRIMKLMEENGETVDAYIYSILIDIYAKQGDYRGADSVLSEMRFEGVEPTLAAYTSLIAACYKVINKASIPQSIKAEAGNLAWDRWKELRINDLEPDVMSYGSIIRIMAARGFPEKAINLIEEMQMNDIKPTTLIFSSALKAVSRSHANALRFEGGRSKKNKRREKIAAHHGKMTKQIVVLAEQADVEQDDGFVSALMLCAGTAGDFATAKAVYLASEVRKLEHLRTIGGPEHLQALRGESVSSNADPVGISDGSSNFTLTDGTPSTNDNAVEIVDDVENSLKLVYKSDKKRKDTRKLNALLSASANAVEKRTLADIWQGRENKGFLDESSLRNIQLRYTPKYVDKSIPGMTSDEAGRAGMVWDDDQDVEKMGKRLRRKKFMGLIEDPDGNTIDDLEPELYDLFVEDEDVLFGEETKEISEGEFSDQIVDTSIENEINKEGKTTTVINGADQQELVEDETESEQLQQLLVSEQMGRKMMEHHGLPGQTMEDIINSDDISDDEIAKMLEASGVDEKTLEDMFSEENIEEGMSEAEIKLFNSIMNENELTEDERRAFENMMLDDSLDVNEELEEEAESLIASLSAEDEEEESSLTVLEDSHSMVALPEDADDLDLVLYGLPQNRVDKVRDEFKLTLGTPSMIRLVPLLRENIPENIDRNWLIEKNLRDTESVMEMAKEEDVVDSHLMNSMLQVYCKAGRPQEAVACYEKDFKGMQMTPNTVSDRNVFQMMIERRDITGALEFKEKHVEGRGKKLDLLSYGSLIEHYGNRKQIGNAILALKECIQVHASPPGERSLRNLRQVCKQQDITEEVGLDKLIGEDPLDWLREGEGYYKREHSKKGKSNLLMTKNRLLRI</sequence>
<reference evidence="5 6" key="1">
    <citation type="journal article" date="2021" name="Sci. Rep.">
        <title>The genome of the diatom Chaetoceros tenuissimus carries an ancient integrated fragment of an extant virus.</title>
        <authorList>
            <person name="Hongo Y."/>
            <person name="Kimura K."/>
            <person name="Takaki Y."/>
            <person name="Yoshida Y."/>
            <person name="Baba S."/>
            <person name="Kobayashi G."/>
            <person name="Nagasaki K."/>
            <person name="Hano T."/>
            <person name="Tomaru Y."/>
        </authorList>
    </citation>
    <scope>NUCLEOTIDE SEQUENCE [LARGE SCALE GENOMIC DNA]</scope>
    <source>
        <strain evidence="5 6">NIES-3715</strain>
    </source>
</reference>
<feature type="coiled-coil region" evidence="3">
    <location>
        <begin position="838"/>
        <end position="865"/>
    </location>
</feature>
<dbReference type="PANTHER" id="PTHR47447:SF17">
    <property type="entry name" value="OS12G0638900 PROTEIN"/>
    <property type="match status" value="1"/>
</dbReference>
<comment type="caution">
    <text evidence="5">The sequence shown here is derived from an EMBL/GenBank/DDBJ whole genome shotgun (WGS) entry which is preliminary data.</text>
</comment>
<feature type="region of interest" description="Disordered" evidence="4">
    <location>
        <begin position="75"/>
        <end position="94"/>
    </location>
</feature>
<keyword evidence="1" id="KW-0677">Repeat</keyword>
<evidence type="ECO:0000256" key="4">
    <source>
        <dbReference type="SAM" id="MobiDB-lite"/>
    </source>
</evidence>
<dbReference type="NCBIfam" id="TIGR00756">
    <property type="entry name" value="PPR"/>
    <property type="match status" value="2"/>
</dbReference>
<gene>
    <name evidence="5" type="ORF">CTEN210_04432</name>
</gene>
<evidence type="ECO:0008006" key="7">
    <source>
        <dbReference type="Google" id="ProtNLM"/>
    </source>
</evidence>
<dbReference type="PROSITE" id="PS51375">
    <property type="entry name" value="PPR"/>
    <property type="match status" value="3"/>
</dbReference>
<evidence type="ECO:0000256" key="2">
    <source>
        <dbReference type="PROSITE-ProRule" id="PRU00708"/>
    </source>
</evidence>
<organism evidence="5 6">
    <name type="scientific">Chaetoceros tenuissimus</name>
    <dbReference type="NCBI Taxonomy" id="426638"/>
    <lineage>
        <taxon>Eukaryota</taxon>
        <taxon>Sar</taxon>
        <taxon>Stramenopiles</taxon>
        <taxon>Ochrophyta</taxon>
        <taxon>Bacillariophyta</taxon>
        <taxon>Coscinodiscophyceae</taxon>
        <taxon>Chaetocerotophycidae</taxon>
        <taxon>Chaetocerotales</taxon>
        <taxon>Chaetocerotaceae</taxon>
        <taxon>Chaetoceros</taxon>
    </lineage>
</organism>
<dbReference type="AlphaFoldDB" id="A0AAD3H2J7"/>
<feature type="compositionally biased region" description="Basic residues" evidence="4">
    <location>
        <begin position="84"/>
        <end position="94"/>
    </location>
</feature>
<dbReference type="Pfam" id="PF01535">
    <property type="entry name" value="PPR"/>
    <property type="match status" value="1"/>
</dbReference>
<keyword evidence="3" id="KW-0175">Coiled coil</keyword>
<evidence type="ECO:0000313" key="5">
    <source>
        <dbReference type="EMBL" id="GFH47956.1"/>
    </source>
</evidence>
<dbReference type="Gene3D" id="1.25.40.10">
    <property type="entry name" value="Tetratricopeptide repeat domain"/>
    <property type="match status" value="2"/>
</dbReference>
<evidence type="ECO:0000256" key="3">
    <source>
        <dbReference type="SAM" id="Coils"/>
    </source>
</evidence>
<dbReference type="InterPro" id="IPR011990">
    <property type="entry name" value="TPR-like_helical_dom_sf"/>
</dbReference>
<proteinExistence type="predicted"/>
<feature type="repeat" description="PPR" evidence="2">
    <location>
        <begin position="293"/>
        <end position="327"/>
    </location>
</feature>
<keyword evidence="6" id="KW-1185">Reference proteome</keyword>
<dbReference type="Pfam" id="PF13812">
    <property type="entry name" value="PPR_3"/>
    <property type="match status" value="1"/>
</dbReference>
<dbReference type="InterPro" id="IPR002885">
    <property type="entry name" value="PPR_rpt"/>
</dbReference>
<evidence type="ECO:0000313" key="6">
    <source>
        <dbReference type="Proteomes" id="UP001054902"/>
    </source>
</evidence>
<dbReference type="EMBL" id="BLLK01000025">
    <property type="protein sequence ID" value="GFH47956.1"/>
    <property type="molecule type" value="Genomic_DNA"/>
</dbReference>
<name>A0AAD3H2J7_9STRA</name>
<evidence type="ECO:0000256" key="1">
    <source>
        <dbReference type="ARBA" id="ARBA00022737"/>
    </source>
</evidence>